<dbReference type="GO" id="GO:0005351">
    <property type="term" value="F:carbohydrate:proton symporter activity"/>
    <property type="evidence" value="ECO:0007669"/>
    <property type="project" value="TreeGrafter"/>
</dbReference>
<evidence type="ECO:0000256" key="3">
    <source>
        <dbReference type="ARBA" id="ARBA00022448"/>
    </source>
</evidence>
<feature type="transmembrane region" description="Helical" evidence="8">
    <location>
        <begin position="174"/>
        <end position="192"/>
    </location>
</feature>
<accession>A0A1L0D2Y1</accession>
<proteinExistence type="inferred from homology"/>
<dbReference type="AlphaFoldDB" id="A0A1L0D2Y1"/>
<keyword evidence="3 7" id="KW-0813">Transport</keyword>
<reference evidence="11" key="1">
    <citation type="submission" date="2016-11" db="EMBL/GenBank/DDBJ databases">
        <authorList>
            <person name="Guldener U."/>
        </authorList>
    </citation>
    <scope>NUCLEOTIDE SEQUENCE [LARGE SCALE GENOMIC DNA]</scope>
</reference>
<protein>
    <submittedName>
        <fullName evidence="10">Related to sugar transporter STL1</fullName>
    </submittedName>
</protein>
<feature type="transmembrane region" description="Helical" evidence="8">
    <location>
        <begin position="371"/>
        <end position="393"/>
    </location>
</feature>
<dbReference type="InterPro" id="IPR005828">
    <property type="entry name" value="MFS_sugar_transport-like"/>
</dbReference>
<dbReference type="PRINTS" id="PR00171">
    <property type="entry name" value="SUGRTRNSPORT"/>
</dbReference>
<feature type="transmembrane region" description="Helical" evidence="8">
    <location>
        <begin position="405"/>
        <end position="425"/>
    </location>
</feature>
<dbReference type="PROSITE" id="PS50850">
    <property type="entry name" value="MFS"/>
    <property type="match status" value="1"/>
</dbReference>
<feature type="transmembrane region" description="Helical" evidence="8">
    <location>
        <begin position="212"/>
        <end position="232"/>
    </location>
</feature>
<keyword evidence="6 8" id="KW-0472">Membrane</keyword>
<sequence>MDSQLFLIDGNNGDTQSNNISKEYENKQILLKSKFIGKYLVYFTAAFVSVGTLLFGYSQGVMASIIVTPQFKLYFNDPSPHEISIIVSIMEIGALISSIIFNNLNYVGIDIGGRRHMIRLGSIIFILGGFLQFTAINKLQLILSRLIIGFAIGILSSNVTIYLSEISHSGSRGLIGSVQFVFNIIGYSTSIWTNYLSTAVFTGITNNWSWRFPFLFQLFFGILLLIGTFIVIESPRYLINYSDKKPYYKMESLIVLAKIHGKRDFLNDDEVITEYMNILEHHLVSNLNNDNKQPIWYYFKKYKKRFLVACSSLMLAQFNGINIIGYYSCLLFEQAGMLGRKTVLMSGINSIIYVLSTVPPCFLVDRIGRKCLLLIGAVGMGVSWLCIILIMAWNNPMYTPKLAVFFVIIFNSFFGFAWGPVPWLLASEIAPQSCRTLISSCSTAVNWLSNFIVGYITPILQDKIHYKFYILPLLFCVVSYIVVKYYYPETNGLHLEDMASVFYDEATTIKNGSLKSNLNTIKRYNSIPSQLDGLQYQTSILSTPSGRYESSLNNKGNITVTKPSTNKQVQTNNPLRDVLLQDDNISETDDAQVTPTTNLLTGQQLRVPSIDEFVNSKYINQLIIRDKD</sequence>
<comment type="similarity">
    <text evidence="2 7">Belongs to the major facilitator superfamily. Sugar transporter (TC 2.A.1.1) family.</text>
</comment>
<feature type="transmembrane region" description="Helical" evidence="8">
    <location>
        <begin position="39"/>
        <end position="63"/>
    </location>
</feature>
<evidence type="ECO:0000313" key="11">
    <source>
        <dbReference type="Proteomes" id="UP000183365"/>
    </source>
</evidence>
<dbReference type="NCBIfam" id="TIGR00879">
    <property type="entry name" value="SP"/>
    <property type="match status" value="1"/>
</dbReference>
<evidence type="ECO:0000256" key="7">
    <source>
        <dbReference type="RuleBase" id="RU003346"/>
    </source>
</evidence>
<feature type="transmembrane region" description="Helical" evidence="8">
    <location>
        <begin position="83"/>
        <end position="104"/>
    </location>
</feature>
<dbReference type="Pfam" id="PF00083">
    <property type="entry name" value="Sugar_tr"/>
    <property type="match status" value="1"/>
</dbReference>
<feature type="transmembrane region" description="Helical" evidence="8">
    <location>
        <begin position="142"/>
        <end position="162"/>
    </location>
</feature>
<evidence type="ECO:0000256" key="4">
    <source>
        <dbReference type="ARBA" id="ARBA00022692"/>
    </source>
</evidence>
<dbReference type="InterPro" id="IPR020846">
    <property type="entry name" value="MFS_dom"/>
</dbReference>
<dbReference type="VEuPathDB" id="FungiDB:HGUI_03736"/>
<dbReference type="PANTHER" id="PTHR48022">
    <property type="entry name" value="PLASTIDIC GLUCOSE TRANSPORTER 4"/>
    <property type="match status" value="1"/>
</dbReference>
<gene>
    <name evidence="10" type="ORF">HGUI_03736</name>
</gene>
<feature type="domain" description="Major facilitator superfamily (MFS) profile" evidence="9">
    <location>
        <begin position="44"/>
        <end position="491"/>
    </location>
</feature>
<dbReference type="GO" id="GO:0016020">
    <property type="term" value="C:membrane"/>
    <property type="evidence" value="ECO:0007669"/>
    <property type="project" value="UniProtKB-SubCell"/>
</dbReference>
<dbReference type="InterPro" id="IPR003663">
    <property type="entry name" value="Sugar/inositol_transpt"/>
</dbReference>
<evidence type="ECO:0000256" key="5">
    <source>
        <dbReference type="ARBA" id="ARBA00022989"/>
    </source>
</evidence>
<dbReference type="InterPro" id="IPR005829">
    <property type="entry name" value="Sugar_transporter_CS"/>
</dbReference>
<dbReference type="InterPro" id="IPR050360">
    <property type="entry name" value="MFS_Sugar_Transporters"/>
</dbReference>
<feature type="transmembrane region" description="Helical" evidence="8">
    <location>
        <begin position="468"/>
        <end position="487"/>
    </location>
</feature>
<keyword evidence="11" id="KW-1185">Reference proteome</keyword>
<keyword evidence="5 8" id="KW-1133">Transmembrane helix</keyword>
<feature type="transmembrane region" description="Helical" evidence="8">
    <location>
        <begin position="306"/>
        <end position="327"/>
    </location>
</feature>
<feature type="transmembrane region" description="Helical" evidence="8">
    <location>
        <begin position="437"/>
        <end position="456"/>
    </location>
</feature>
<dbReference type="Proteomes" id="UP000183365">
    <property type="component" value="Unassembled WGS sequence"/>
</dbReference>
<evidence type="ECO:0000256" key="6">
    <source>
        <dbReference type="ARBA" id="ARBA00023136"/>
    </source>
</evidence>
<organism evidence="10 11">
    <name type="scientific">Hanseniaspora guilliermondii</name>
    <dbReference type="NCBI Taxonomy" id="56406"/>
    <lineage>
        <taxon>Eukaryota</taxon>
        <taxon>Fungi</taxon>
        <taxon>Dikarya</taxon>
        <taxon>Ascomycota</taxon>
        <taxon>Saccharomycotina</taxon>
        <taxon>Saccharomycetes</taxon>
        <taxon>Saccharomycodales</taxon>
        <taxon>Saccharomycodaceae</taxon>
        <taxon>Hanseniaspora</taxon>
    </lineage>
</organism>
<evidence type="ECO:0000313" key="10">
    <source>
        <dbReference type="EMBL" id="SGZ41535.1"/>
    </source>
</evidence>
<dbReference type="PANTHER" id="PTHR48022:SF73">
    <property type="entry name" value="METABOLITE TRANSPORT PROTEIN YDL199C-RELATED"/>
    <property type="match status" value="1"/>
</dbReference>
<feature type="transmembrane region" description="Helical" evidence="8">
    <location>
        <begin position="347"/>
        <end position="364"/>
    </location>
</feature>
<evidence type="ECO:0000256" key="2">
    <source>
        <dbReference type="ARBA" id="ARBA00010992"/>
    </source>
</evidence>
<dbReference type="EMBL" id="FQNF01000113">
    <property type="protein sequence ID" value="SGZ41535.1"/>
    <property type="molecule type" value="Genomic_DNA"/>
</dbReference>
<dbReference type="InterPro" id="IPR036259">
    <property type="entry name" value="MFS_trans_sf"/>
</dbReference>
<name>A0A1L0D2Y1_9ASCO</name>
<keyword evidence="4 8" id="KW-0812">Transmembrane</keyword>
<comment type="subcellular location">
    <subcellularLocation>
        <location evidence="1">Membrane</location>
        <topology evidence="1">Multi-pass membrane protein</topology>
    </subcellularLocation>
</comment>
<dbReference type="SUPFAM" id="SSF103473">
    <property type="entry name" value="MFS general substrate transporter"/>
    <property type="match status" value="1"/>
</dbReference>
<evidence type="ECO:0000256" key="8">
    <source>
        <dbReference type="SAM" id="Phobius"/>
    </source>
</evidence>
<dbReference type="Gene3D" id="1.20.1250.20">
    <property type="entry name" value="MFS general substrate transporter like domains"/>
    <property type="match status" value="1"/>
</dbReference>
<dbReference type="OrthoDB" id="648285at2759"/>
<dbReference type="PROSITE" id="PS00217">
    <property type="entry name" value="SUGAR_TRANSPORT_2"/>
    <property type="match status" value="1"/>
</dbReference>
<feature type="transmembrane region" description="Helical" evidence="8">
    <location>
        <begin position="116"/>
        <end position="136"/>
    </location>
</feature>
<keyword evidence="10" id="KW-0762">Sugar transport</keyword>
<evidence type="ECO:0000259" key="9">
    <source>
        <dbReference type="PROSITE" id="PS50850"/>
    </source>
</evidence>
<evidence type="ECO:0000256" key="1">
    <source>
        <dbReference type="ARBA" id="ARBA00004141"/>
    </source>
</evidence>